<evidence type="ECO:0000313" key="2">
    <source>
        <dbReference type="EMBL" id="GAI16161.1"/>
    </source>
</evidence>
<evidence type="ECO:0000259" key="1">
    <source>
        <dbReference type="PROSITE" id="PS51379"/>
    </source>
</evidence>
<dbReference type="GO" id="GO:0009055">
    <property type="term" value="F:electron transfer activity"/>
    <property type="evidence" value="ECO:0007669"/>
    <property type="project" value="InterPro"/>
</dbReference>
<proteinExistence type="predicted"/>
<comment type="caution">
    <text evidence="2">The sequence shown here is derived from an EMBL/GenBank/DDBJ whole genome shotgun (WGS) entry which is preliminary data.</text>
</comment>
<dbReference type="GO" id="GO:0016020">
    <property type="term" value="C:membrane"/>
    <property type="evidence" value="ECO:0007669"/>
    <property type="project" value="InterPro"/>
</dbReference>
<name>X1MDK2_9ZZZZ</name>
<protein>
    <recommendedName>
        <fullName evidence="1">4Fe-4S ferredoxin-type domain-containing protein</fullName>
    </recommendedName>
</protein>
<organism evidence="2">
    <name type="scientific">marine sediment metagenome</name>
    <dbReference type="NCBI Taxonomy" id="412755"/>
    <lineage>
        <taxon>unclassified sequences</taxon>
        <taxon>metagenomes</taxon>
        <taxon>ecological metagenomes</taxon>
    </lineage>
</organism>
<dbReference type="SUPFAM" id="SSF46548">
    <property type="entry name" value="alpha-helical ferredoxin"/>
    <property type="match status" value="1"/>
</dbReference>
<dbReference type="InterPro" id="IPR017900">
    <property type="entry name" value="4Fe4S_Fe_S_CS"/>
</dbReference>
<dbReference type="EMBL" id="BARV01005561">
    <property type="protein sequence ID" value="GAI16161.1"/>
    <property type="molecule type" value="Genomic_DNA"/>
</dbReference>
<accession>X1MDK2</accession>
<dbReference type="Pfam" id="PF00037">
    <property type="entry name" value="Fer4"/>
    <property type="match status" value="1"/>
</dbReference>
<dbReference type="InterPro" id="IPR010208">
    <property type="entry name" value="Ion_transpt_RnfC/RsxC"/>
</dbReference>
<dbReference type="InterPro" id="IPR017896">
    <property type="entry name" value="4Fe4S_Fe-S-bd"/>
</dbReference>
<dbReference type="PROSITE" id="PS00198">
    <property type="entry name" value="4FE4S_FER_1"/>
    <property type="match status" value="1"/>
</dbReference>
<feature type="non-terminal residue" evidence="2">
    <location>
        <position position="1"/>
    </location>
</feature>
<gene>
    <name evidence="2" type="ORF">S06H3_11464</name>
</gene>
<dbReference type="GO" id="GO:0051539">
    <property type="term" value="F:4 iron, 4 sulfur cluster binding"/>
    <property type="evidence" value="ECO:0007669"/>
    <property type="project" value="InterPro"/>
</dbReference>
<dbReference type="PROSITE" id="PS51379">
    <property type="entry name" value="4FE4S_FER_2"/>
    <property type="match status" value="1"/>
</dbReference>
<dbReference type="PANTHER" id="PTHR43034:SF2">
    <property type="entry name" value="ION-TRANSLOCATING OXIDOREDUCTASE COMPLEX SUBUNIT C"/>
    <property type="match status" value="1"/>
</dbReference>
<reference evidence="2" key="1">
    <citation type="journal article" date="2014" name="Front. Microbiol.">
        <title>High frequency of phylogenetically diverse reductive dehalogenase-homologous genes in deep subseafloor sedimentary metagenomes.</title>
        <authorList>
            <person name="Kawai M."/>
            <person name="Futagami T."/>
            <person name="Toyoda A."/>
            <person name="Takaki Y."/>
            <person name="Nishi S."/>
            <person name="Hori S."/>
            <person name="Arai W."/>
            <person name="Tsubouchi T."/>
            <person name="Morono Y."/>
            <person name="Uchiyama I."/>
            <person name="Ito T."/>
            <person name="Fujiyama A."/>
            <person name="Inagaki F."/>
            <person name="Takami H."/>
        </authorList>
    </citation>
    <scope>NUCLEOTIDE SEQUENCE</scope>
    <source>
        <strain evidence="2">Expedition CK06-06</strain>
    </source>
</reference>
<feature type="domain" description="4Fe-4S ferredoxin-type" evidence="1">
    <location>
        <begin position="1"/>
        <end position="31"/>
    </location>
</feature>
<dbReference type="AlphaFoldDB" id="X1MDK2"/>
<dbReference type="PANTHER" id="PTHR43034">
    <property type="entry name" value="ION-TRANSLOCATING OXIDOREDUCTASE COMPLEX SUBUNIT C"/>
    <property type="match status" value="1"/>
</dbReference>
<sequence>EVCREYYIENCIECGSCAYVCPANIPIVGYIKTCKSTIAKNNG</sequence>